<dbReference type="RefSeq" id="WP_203958228.1">
    <property type="nucleotide sequence ID" value="NZ_BOOO01000050.1"/>
</dbReference>
<feature type="compositionally biased region" description="Basic and acidic residues" evidence="1">
    <location>
        <begin position="1"/>
        <end position="23"/>
    </location>
</feature>
<feature type="compositionally biased region" description="Low complexity" evidence="1">
    <location>
        <begin position="194"/>
        <end position="207"/>
    </location>
</feature>
<dbReference type="InterPro" id="IPR013783">
    <property type="entry name" value="Ig-like_fold"/>
</dbReference>
<dbReference type="EMBL" id="BOOO01000050">
    <property type="protein sequence ID" value="GII34434.1"/>
    <property type="molecule type" value="Genomic_DNA"/>
</dbReference>
<dbReference type="PANTHER" id="PTHR20930:SF0">
    <property type="entry name" value="PROTEIN ILRUN"/>
    <property type="match status" value="1"/>
</dbReference>
<gene>
    <name evidence="4" type="ORF">Pmi06nite_78760</name>
</gene>
<evidence type="ECO:0000259" key="3">
    <source>
        <dbReference type="Pfam" id="PF16158"/>
    </source>
</evidence>
<feature type="transmembrane region" description="Helical" evidence="2">
    <location>
        <begin position="217"/>
        <end position="236"/>
    </location>
</feature>
<evidence type="ECO:0000313" key="5">
    <source>
        <dbReference type="Proteomes" id="UP000650628"/>
    </source>
</evidence>
<dbReference type="InterPro" id="IPR032350">
    <property type="entry name" value="Nbr1_FW"/>
</dbReference>
<comment type="caution">
    <text evidence="4">The sequence shown here is derived from an EMBL/GenBank/DDBJ whole genome shotgun (WGS) entry which is preliminary data.</text>
</comment>
<evidence type="ECO:0000256" key="1">
    <source>
        <dbReference type="SAM" id="MobiDB-lite"/>
    </source>
</evidence>
<accession>A0A8J3TXN5</accession>
<feature type="compositionally biased region" description="Low complexity" evidence="1">
    <location>
        <begin position="250"/>
        <end position="273"/>
    </location>
</feature>
<dbReference type="CDD" id="cd14947">
    <property type="entry name" value="NBR1_like"/>
    <property type="match status" value="1"/>
</dbReference>
<name>A0A8J3TXN5_9ACTN</name>
<proteinExistence type="predicted"/>
<protein>
    <recommendedName>
        <fullName evidence="3">Nbr1 FW domain-containing protein</fullName>
    </recommendedName>
</protein>
<organism evidence="4 5">
    <name type="scientific">Planotetraspora mira</name>
    <dbReference type="NCBI Taxonomy" id="58121"/>
    <lineage>
        <taxon>Bacteria</taxon>
        <taxon>Bacillati</taxon>
        <taxon>Actinomycetota</taxon>
        <taxon>Actinomycetes</taxon>
        <taxon>Streptosporangiales</taxon>
        <taxon>Streptosporangiaceae</taxon>
        <taxon>Planotetraspora</taxon>
    </lineage>
</organism>
<evidence type="ECO:0000256" key="2">
    <source>
        <dbReference type="SAM" id="Phobius"/>
    </source>
</evidence>
<feature type="compositionally biased region" description="Gly residues" evidence="1">
    <location>
        <begin position="154"/>
        <end position="163"/>
    </location>
</feature>
<dbReference type="GO" id="GO:0005975">
    <property type="term" value="P:carbohydrate metabolic process"/>
    <property type="evidence" value="ECO:0007669"/>
    <property type="project" value="UniProtKB-ARBA"/>
</dbReference>
<feature type="region of interest" description="Disordered" evidence="1">
    <location>
        <begin position="244"/>
        <end position="273"/>
    </location>
</feature>
<feature type="region of interest" description="Disordered" evidence="1">
    <location>
        <begin position="79"/>
        <end position="211"/>
    </location>
</feature>
<feature type="compositionally biased region" description="Low complexity" evidence="1">
    <location>
        <begin position="85"/>
        <end position="104"/>
    </location>
</feature>
<sequence length="398" mass="42017">MHDAVSGKRERQERFAKELRGLRAEAGNPSFRVMAAKSRTVSHATLHEAAKGTRFPSWLTTEAFVEACGGDVDDWRTRWREALGEPETATPEPRTPETATPEPRTAADEPETPSHKPESTPDGTADESDDLSDEPHGQGGDPEVPADGPHSHGGAAGPHGHGGSDVPQADTREAAPDLLTGTPAVPIGERGSGAPPAATADATAADPVPTRRRHRRAALILAGCTAVAAAGTVAYLQPWHGQRTPIRAKSSPQPTTTWATAPATPSTTPAAATPELTVPRIKGDQSLFVADVTIPDGTVVEPGQQFTKTWEIANIGTVPWHGRFLERVALPADNGTCSTPSKVPIPDTKPGTHVRISVTVMAPDTPGSCWVGWKMVDGEDRPFLPGSRPVYFVVNVAQ</sequence>
<feature type="region of interest" description="Disordered" evidence="1">
    <location>
        <begin position="1"/>
        <end position="27"/>
    </location>
</feature>
<dbReference type="Proteomes" id="UP000650628">
    <property type="component" value="Unassembled WGS sequence"/>
</dbReference>
<reference evidence="4 5" key="1">
    <citation type="submission" date="2021-01" db="EMBL/GenBank/DDBJ databases">
        <title>Whole genome shotgun sequence of Planotetraspora mira NBRC 15435.</title>
        <authorList>
            <person name="Komaki H."/>
            <person name="Tamura T."/>
        </authorList>
    </citation>
    <scope>NUCLEOTIDE SEQUENCE [LARGE SCALE GENOMIC DNA]</scope>
    <source>
        <strain evidence="4 5">NBRC 15435</strain>
    </source>
</reference>
<keyword evidence="2" id="KW-0812">Transmembrane</keyword>
<dbReference type="Pfam" id="PF16158">
    <property type="entry name" value="N_BRCA1_IG"/>
    <property type="match status" value="1"/>
</dbReference>
<keyword evidence="2" id="KW-0472">Membrane</keyword>
<dbReference type="Gene3D" id="2.60.40.10">
    <property type="entry name" value="Immunoglobulins"/>
    <property type="match status" value="1"/>
</dbReference>
<evidence type="ECO:0000313" key="4">
    <source>
        <dbReference type="EMBL" id="GII34434.1"/>
    </source>
</evidence>
<dbReference type="PANTHER" id="PTHR20930">
    <property type="entry name" value="OVARIAN CARCINOMA ANTIGEN CA125-RELATED"/>
    <property type="match status" value="1"/>
</dbReference>
<feature type="domain" description="Nbr1 FW" evidence="3">
    <location>
        <begin position="293"/>
        <end position="383"/>
    </location>
</feature>
<keyword evidence="5" id="KW-1185">Reference proteome</keyword>
<dbReference type="AlphaFoldDB" id="A0A8J3TXN5"/>
<keyword evidence="2" id="KW-1133">Transmembrane helix</keyword>